<protein>
    <submittedName>
        <fullName evidence="1">Dihydrodipicolinate synthase family protein</fullName>
    </submittedName>
</protein>
<dbReference type="RefSeq" id="WP_310913975.1">
    <property type="nucleotide sequence ID" value="NZ_JAVLVT010000010.1"/>
</dbReference>
<name>A0ABU2HAR0_9ACTN</name>
<sequence length="387" mass="41296">MTPTIRLPAADGSIDEYRLRHPVSWPRRHSPPHSRIGYAAAHVAAAPLGDTTPGGPAELDWDHTLAFRRHLWSHGLGVAEAMDTAQRGMGLDWNATRELVHRSSAEAAACGGRIAAGAGTDHLPPEVSTLDQVIAGYTEQLEFVEEAGARVILMASRHLAALARGPEDYHTVYGTLLRQVRAPVILHWLGPMFDPALSGYWGSADVDTATETLVNLLHEHASSVEGVKVSLLDAELEVRFRERLPAGVRLYTGDDFHYPELIKGDATAHSDALLGIFAAIAPAAGAAFQALDEGDEAAYDAAFAPTVPLARHLFAAPTAYYKTGIALLAWLCGHQPGFAMVGGLHSGRGIVHLARAFRLADEAGLVPDPELAVARMNALLDVAGVAR</sequence>
<dbReference type="Gene3D" id="3.20.20.70">
    <property type="entry name" value="Aldolase class I"/>
    <property type="match status" value="1"/>
</dbReference>
<proteinExistence type="predicted"/>
<dbReference type="InterPro" id="IPR009334">
    <property type="entry name" value="DUF993"/>
</dbReference>
<dbReference type="Pfam" id="PF06187">
    <property type="entry name" value="DUF993"/>
    <property type="match status" value="1"/>
</dbReference>
<reference evidence="2" key="1">
    <citation type="submission" date="2023-07" db="EMBL/GenBank/DDBJ databases">
        <title>Novel species in the genus Lipingzhangella isolated from Sambhar Salt Lake.</title>
        <authorList>
            <person name="Jiya N."/>
            <person name="Kajale S."/>
            <person name="Sharma A."/>
        </authorList>
    </citation>
    <scope>NUCLEOTIDE SEQUENCE [LARGE SCALE GENOMIC DNA]</scope>
    <source>
        <strain evidence="2">LS1_29</strain>
    </source>
</reference>
<accession>A0ABU2HAR0</accession>
<dbReference type="InterPro" id="IPR013785">
    <property type="entry name" value="Aldolase_TIM"/>
</dbReference>
<organism evidence="1 2">
    <name type="scientific">Lipingzhangella rawalii</name>
    <dbReference type="NCBI Taxonomy" id="2055835"/>
    <lineage>
        <taxon>Bacteria</taxon>
        <taxon>Bacillati</taxon>
        <taxon>Actinomycetota</taxon>
        <taxon>Actinomycetes</taxon>
        <taxon>Streptosporangiales</taxon>
        <taxon>Nocardiopsidaceae</taxon>
        <taxon>Lipingzhangella</taxon>
    </lineage>
</organism>
<evidence type="ECO:0000313" key="1">
    <source>
        <dbReference type="EMBL" id="MDS1272411.1"/>
    </source>
</evidence>
<gene>
    <name evidence="1" type="ORF">RIF23_19155</name>
</gene>
<dbReference type="SUPFAM" id="SSF51569">
    <property type="entry name" value="Aldolase"/>
    <property type="match status" value="1"/>
</dbReference>
<dbReference type="EMBL" id="JAVLVT010000010">
    <property type="protein sequence ID" value="MDS1272411.1"/>
    <property type="molecule type" value="Genomic_DNA"/>
</dbReference>
<keyword evidence="2" id="KW-1185">Reference proteome</keyword>
<dbReference type="Proteomes" id="UP001250214">
    <property type="component" value="Unassembled WGS sequence"/>
</dbReference>
<evidence type="ECO:0000313" key="2">
    <source>
        <dbReference type="Proteomes" id="UP001250214"/>
    </source>
</evidence>
<comment type="caution">
    <text evidence="1">The sequence shown here is derived from an EMBL/GenBank/DDBJ whole genome shotgun (WGS) entry which is preliminary data.</text>
</comment>